<keyword evidence="3" id="KW-1185">Reference proteome</keyword>
<reference evidence="2 3" key="1">
    <citation type="submission" date="2019-02" db="EMBL/GenBank/DDBJ databases">
        <title>Deep-cultivation of Planctomycetes and their phenomic and genomic characterization uncovers novel biology.</title>
        <authorList>
            <person name="Wiegand S."/>
            <person name="Jogler M."/>
            <person name="Boedeker C."/>
            <person name="Pinto D."/>
            <person name="Vollmers J."/>
            <person name="Rivas-Marin E."/>
            <person name="Kohn T."/>
            <person name="Peeters S.H."/>
            <person name="Heuer A."/>
            <person name="Rast P."/>
            <person name="Oberbeckmann S."/>
            <person name="Bunk B."/>
            <person name="Jeske O."/>
            <person name="Meyerdierks A."/>
            <person name="Storesund J.E."/>
            <person name="Kallscheuer N."/>
            <person name="Luecker S."/>
            <person name="Lage O.M."/>
            <person name="Pohl T."/>
            <person name="Merkel B.J."/>
            <person name="Hornburger P."/>
            <person name="Mueller R.-W."/>
            <person name="Bruemmer F."/>
            <person name="Labrenz M."/>
            <person name="Spormann A.M."/>
            <person name="Op den Camp H."/>
            <person name="Overmann J."/>
            <person name="Amann R."/>
            <person name="Jetten M.S.M."/>
            <person name="Mascher T."/>
            <person name="Medema M.H."/>
            <person name="Devos D.P."/>
            <person name="Kaster A.-K."/>
            <person name="Ovreas L."/>
            <person name="Rohde M."/>
            <person name="Galperin M.Y."/>
            <person name="Jogler C."/>
        </authorList>
    </citation>
    <scope>NUCLEOTIDE SEQUENCE [LARGE SCALE GENOMIC DNA]</scope>
    <source>
        <strain evidence="2 3">EC9</strain>
    </source>
</reference>
<feature type="compositionally biased region" description="Basic and acidic residues" evidence="1">
    <location>
        <begin position="59"/>
        <end position="68"/>
    </location>
</feature>
<feature type="region of interest" description="Disordered" evidence="1">
    <location>
        <begin position="1"/>
        <end position="68"/>
    </location>
</feature>
<proteinExistence type="predicted"/>
<evidence type="ECO:0000256" key="1">
    <source>
        <dbReference type="SAM" id="MobiDB-lite"/>
    </source>
</evidence>
<dbReference type="AlphaFoldDB" id="A0A517LYG5"/>
<feature type="compositionally biased region" description="Polar residues" evidence="1">
    <location>
        <begin position="24"/>
        <end position="46"/>
    </location>
</feature>
<evidence type="ECO:0000313" key="2">
    <source>
        <dbReference type="EMBL" id="QDS87649.1"/>
    </source>
</evidence>
<protein>
    <submittedName>
        <fullName evidence="2">Uncharacterized protein</fullName>
    </submittedName>
</protein>
<name>A0A517LYG5_9BACT</name>
<sequence length="68" mass="7714">MPIGGPNCSTNGLIRRDIDAARQKQPNKTVGRSRAFQSPESLQRGGNSCAKEPIWPSQRRRDMHNFYE</sequence>
<dbReference type="Proteomes" id="UP000319557">
    <property type="component" value="Chromosome"/>
</dbReference>
<organism evidence="2 3">
    <name type="scientific">Rosistilla ulvae</name>
    <dbReference type="NCBI Taxonomy" id="1930277"/>
    <lineage>
        <taxon>Bacteria</taxon>
        <taxon>Pseudomonadati</taxon>
        <taxon>Planctomycetota</taxon>
        <taxon>Planctomycetia</taxon>
        <taxon>Pirellulales</taxon>
        <taxon>Pirellulaceae</taxon>
        <taxon>Rosistilla</taxon>
    </lineage>
</organism>
<evidence type="ECO:0000313" key="3">
    <source>
        <dbReference type="Proteomes" id="UP000319557"/>
    </source>
</evidence>
<accession>A0A517LYG5</accession>
<gene>
    <name evidence="2" type="ORF">EC9_18280</name>
</gene>
<dbReference type="EMBL" id="CP036261">
    <property type="protein sequence ID" value="QDS87649.1"/>
    <property type="molecule type" value="Genomic_DNA"/>
</dbReference>
<dbReference type="KEGG" id="ruv:EC9_18280"/>